<keyword evidence="4" id="KW-1185">Reference proteome</keyword>
<gene>
    <name evidence="3" type="ORF">ETAA8_43330</name>
</gene>
<accession>A0A517YG70</accession>
<evidence type="ECO:0000313" key="4">
    <source>
        <dbReference type="Proteomes" id="UP000315017"/>
    </source>
</evidence>
<dbReference type="PROSITE" id="PS51257">
    <property type="entry name" value="PROKAR_LIPOPROTEIN"/>
    <property type="match status" value="1"/>
</dbReference>
<sequence length="185" mass="20562">MNRRLIPLGMSLPLLMSGCSPPGDQRLAQFAELSVQQQARQNEAMATNVQELTRATDDLVKADAAARQELLTASREQQSAFRQATAQIDQSRQLLDRERQALAEERARETRSVTVLSALLVLAPVLFPFALIAYLLYLARQPDPDDATLTEVLLSELTSDAPRLFTVSTEPARLERDDLTDSPEE</sequence>
<dbReference type="AlphaFoldDB" id="A0A517YG70"/>
<dbReference type="Proteomes" id="UP000315017">
    <property type="component" value="Chromosome"/>
</dbReference>
<dbReference type="EMBL" id="CP036274">
    <property type="protein sequence ID" value="QDU29226.1"/>
    <property type="molecule type" value="Genomic_DNA"/>
</dbReference>
<keyword evidence="2" id="KW-1133">Transmembrane helix</keyword>
<reference evidence="3 4" key="1">
    <citation type="submission" date="2019-02" db="EMBL/GenBank/DDBJ databases">
        <title>Deep-cultivation of Planctomycetes and their phenomic and genomic characterization uncovers novel biology.</title>
        <authorList>
            <person name="Wiegand S."/>
            <person name="Jogler M."/>
            <person name="Boedeker C."/>
            <person name="Pinto D."/>
            <person name="Vollmers J."/>
            <person name="Rivas-Marin E."/>
            <person name="Kohn T."/>
            <person name="Peeters S.H."/>
            <person name="Heuer A."/>
            <person name="Rast P."/>
            <person name="Oberbeckmann S."/>
            <person name="Bunk B."/>
            <person name="Jeske O."/>
            <person name="Meyerdierks A."/>
            <person name="Storesund J.E."/>
            <person name="Kallscheuer N."/>
            <person name="Luecker S."/>
            <person name="Lage O.M."/>
            <person name="Pohl T."/>
            <person name="Merkel B.J."/>
            <person name="Hornburger P."/>
            <person name="Mueller R.-W."/>
            <person name="Bruemmer F."/>
            <person name="Labrenz M."/>
            <person name="Spormann A.M."/>
            <person name="Op den Camp H."/>
            <person name="Overmann J."/>
            <person name="Amann R."/>
            <person name="Jetten M.S.M."/>
            <person name="Mascher T."/>
            <person name="Medema M.H."/>
            <person name="Devos D.P."/>
            <person name="Kaster A.-K."/>
            <person name="Ovreas L."/>
            <person name="Rohde M."/>
            <person name="Galperin M.Y."/>
            <person name="Jogler C."/>
        </authorList>
    </citation>
    <scope>NUCLEOTIDE SEQUENCE [LARGE SCALE GENOMIC DNA]</scope>
    <source>
        <strain evidence="3 4">ETA_A8</strain>
    </source>
</reference>
<dbReference type="OrthoDB" id="266017at2"/>
<keyword evidence="2" id="KW-0472">Membrane</keyword>
<protein>
    <submittedName>
        <fullName evidence="3">Uncharacterized protein</fullName>
    </submittedName>
</protein>
<keyword evidence="1" id="KW-0175">Coiled coil</keyword>
<evidence type="ECO:0000256" key="1">
    <source>
        <dbReference type="SAM" id="Coils"/>
    </source>
</evidence>
<dbReference type="RefSeq" id="WP_145092745.1">
    <property type="nucleotide sequence ID" value="NZ_CP036274.1"/>
</dbReference>
<keyword evidence="2" id="KW-0812">Transmembrane</keyword>
<dbReference type="KEGG" id="aagg:ETAA8_43330"/>
<organism evidence="3 4">
    <name type="scientific">Anatilimnocola aggregata</name>
    <dbReference type="NCBI Taxonomy" id="2528021"/>
    <lineage>
        <taxon>Bacteria</taxon>
        <taxon>Pseudomonadati</taxon>
        <taxon>Planctomycetota</taxon>
        <taxon>Planctomycetia</taxon>
        <taxon>Pirellulales</taxon>
        <taxon>Pirellulaceae</taxon>
        <taxon>Anatilimnocola</taxon>
    </lineage>
</organism>
<feature type="transmembrane region" description="Helical" evidence="2">
    <location>
        <begin position="115"/>
        <end position="137"/>
    </location>
</feature>
<feature type="coiled-coil region" evidence="1">
    <location>
        <begin position="81"/>
        <end position="108"/>
    </location>
</feature>
<evidence type="ECO:0000313" key="3">
    <source>
        <dbReference type="EMBL" id="QDU29226.1"/>
    </source>
</evidence>
<proteinExistence type="predicted"/>
<name>A0A517YG70_9BACT</name>
<evidence type="ECO:0000256" key="2">
    <source>
        <dbReference type="SAM" id="Phobius"/>
    </source>
</evidence>